<dbReference type="Pfam" id="PF01657">
    <property type="entry name" value="Stress-antifung"/>
    <property type="match status" value="2"/>
</dbReference>
<evidence type="ECO:0000256" key="4">
    <source>
        <dbReference type="ARBA" id="ARBA00022581"/>
    </source>
</evidence>
<keyword evidence="5 14" id="KW-0812">Transmembrane</keyword>
<evidence type="ECO:0000256" key="7">
    <source>
        <dbReference type="ARBA" id="ARBA00022737"/>
    </source>
</evidence>
<evidence type="ECO:0000256" key="10">
    <source>
        <dbReference type="ARBA" id="ARBA00023136"/>
    </source>
</evidence>
<evidence type="ECO:0000256" key="15">
    <source>
        <dbReference type="SAM" id="SignalP"/>
    </source>
</evidence>
<comment type="subcellular location">
    <subcellularLocation>
        <location evidence="12">Cell junction</location>
        <location evidence="12">Plasmodesma</location>
    </subcellularLocation>
    <subcellularLocation>
        <location evidence="1">Cell membrane</location>
        <topology evidence="1">Single-pass type I membrane protein</topology>
    </subcellularLocation>
</comment>
<keyword evidence="6 15" id="KW-0732">Signal</keyword>
<sequence>MATNHLHPLLLLLLLTALPPPSLSDDPTAFVYAGCSQLKYTPGSPYEFNVDSILSSISTSSPLTSFSNFTASNASPSSPAYGLYQCRGDLSLSDCQSCIHSSLSQLSALCPSAVGAALQLQGCYFRYGNESFLGVLDTTLVYKKCGQALSINGVYDPNMLSMREAALSQLQQGGGGGGFPVSSSYRTGGAVNFQAISQCVGDINAKECGDCVSAAIVQLKSSCSFAVSGDVYLGKCYARFWSSGDYGRMSNGGGGGGIGGGGGGGGGKSISPATACANDDASKNWAIVIGIVAGVILIIVFLSFIRKSASGGKK</sequence>
<dbReference type="InterPro" id="IPR002902">
    <property type="entry name" value="GNK2"/>
</dbReference>
<organism evidence="17 18">
    <name type="scientific">Dioscorea cayennensis subsp. rotundata</name>
    <name type="common">White Guinea yam</name>
    <name type="synonym">Dioscorea rotundata</name>
    <dbReference type="NCBI Taxonomy" id="55577"/>
    <lineage>
        <taxon>Eukaryota</taxon>
        <taxon>Viridiplantae</taxon>
        <taxon>Streptophyta</taxon>
        <taxon>Embryophyta</taxon>
        <taxon>Tracheophyta</taxon>
        <taxon>Spermatophyta</taxon>
        <taxon>Magnoliopsida</taxon>
        <taxon>Liliopsida</taxon>
        <taxon>Dioscoreales</taxon>
        <taxon>Dioscoreaceae</taxon>
        <taxon>Dioscorea</taxon>
    </lineage>
</organism>
<dbReference type="PROSITE" id="PS51473">
    <property type="entry name" value="GNK2"/>
    <property type="match status" value="2"/>
</dbReference>
<keyword evidence="3" id="KW-1003">Cell membrane</keyword>
<reference evidence="18" key="1">
    <citation type="submission" date="2025-08" db="UniProtKB">
        <authorList>
            <consortium name="RefSeq"/>
        </authorList>
    </citation>
    <scope>IDENTIFICATION</scope>
</reference>
<dbReference type="Proteomes" id="UP001515500">
    <property type="component" value="Chromosome 18"/>
</dbReference>
<accession>A0AB40CW43</accession>
<evidence type="ECO:0000256" key="5">
    <source>
        <dbReference type="ARBA" id="ARBA00022692"/>
    </source>
</evidence>
<proteinExistence type="inferred from homology"/>
<dbReference type="PANTHER" id="PTHR32080">
    <property type="entry name" value="ANTIFUNGAL PROTEIN GINKBILOBIN-2-LIKE"/>
    <property type="match status" value="1"/>
</dbReference>
<evidence type="ECO:0000256" key="2">
    <source>
        <dbReference type="ARBA" id="ARBA00022448"/>
    </source>
</evidence>
<evidence type="ECO:0000256" key="12">
    <source>
        <dbReference type="ARBA" id="ARBA00024184"/>
    </source>
</evidence>
<keyword evidence="8" id="KW-0965">Cell junction</keyword>
<dbReference type="CDD" id="cd23509">
    <property type="entry name" value="Gnk2-like"/>
    <property type="match status" value="2"/>
</dbReference>
<evidence type="ECO:0000313" key="17">
    <source>
        <dbReference type="Proteomes" id="UP001515500"/>
    </source>
</evidence>
<dbReference type="AlphaFoldDB" id="A0AB40CW43"/>
<dbReference type="GO" id="GO:0005886">
    <property type="term" value="C:plasma membrane"/>
    <property type="evidence" value="ECO:0007669"/>
    <property type="project" value="UniProtKB-SubCell"/>
</dbReference>
<keyword evidence="2" id="KW-0813">Transport</keyword>
<keyword evidence="7" id="KW-0677">Repeat</keyword>
<dbReference type="GO" id="GO:0009506">
    <property type="term" value="C:plasmodesma"/>
    <property type="evidence" value="ECO:0007669"/>
    <property type="project" value="UniProtKB-SubCell"/>
</dbReference>
<evidence type="ECO:0000256" key="14">
    <source>
        <dbReference type="SAM" id="Phobius"/>
    </source>
</evidence>
<evidence type="ECO:0000256" key="6">
    <source>
        <dbReference type="ARBA" id="ARBA00022729"/>
    </source>
</evidence>
<keyword evidence="4" id="KW-0945">Host-virus interaction</keyword>
<feature type="domain" description="Gnk2-homologous" evidence="16">
    <location>
        <begin position="28"/>
        <end position="132"/>
    </location>
</feature>
<evidence type="ECO:0000259" key="16">
    <source>
        <dbReference type="PROSITE" id="PS51473"/>
    </source>
</evidence>
<keyword evidence="17" id="KW-1185">Reference proteome</keyword>
<evidence type="ECO:0000256" key="9">
    <source>
        <dbReference type="ARBA" id="ARBA00022989"/>
    </source>
</evidence>
<dbReference type="InterPro" id="IPR051378">
    <property type="entry name" value="Cell2Cell_Antifungal"/>
</dbReference>
<dbReference type="FunFam" id="3.30.430.20:FF:000001">
    <property type="entry name" value="cysteine-rich repeat secretory protein 3"/>
    <property type="match status" value="1"/>
</dbReference>
<dbReference type="Gene3D" id="3.30.430.20">
    <property type="entry name" value="Gnk2 domain, C-X8-C-X2-C motif"/>
    <property type="match status" value="2"/>
</dbReference>
<feature type="domain" description="Gnk2-homologous" evidence="16">
    <location>
        <begin position="137"/>
        <end position="245"/>
    </location>
</feature>
<keyword evidence="10 14" id="KW-0472">Membrane</keyword>
<gene>
    <name evidence="18" type="primary">LOC120281668</name>
</gene>
<feature type="chain" id="PRO_5044218814" evidence="15">
    <location>
        <begin position="25"/>
        <end position="314"/>
    </location>
</feature>
<feature type="transmembrane region" description="Helical" evidence="14">
    <location>
        <begin position="285"/>
        <end position="305"/>
    </location>
</feature>
<dbReference type="InterPro" id="IPR038408">
    <property type="entry name" value="GNK2_sf"/>
</dbReference>
<evidence type="ECO:0000256" key="11">
    <source>
        <dbReference type="ARBA" id="ARBA00023157"/>
    </source>
</evidence>
<dbReference type="GeneID" id="120281668"/>
<dbReference type="RefSeq" id="XP_039144296.1">
    <property type="nucleotide sequence ID" value="XM_039288362.1"/>
</dbReference>
<keyword evidence="9 14" id="KW-1133">Transmembrane helix</keyword>
<keyword evidence="11" id="KW-1015">Disulfide bond</keyword>
<evidence type="ECO:0000313" key="18">
    <source>
        <dbReference type="RefSeq" id="XP_039144296.1"/>
    </source>
</evidence>
<feature type="signal peptide" evidence="15">
    <location>
        <begin position="1"/>
        <end position="24"/>
    </location>
</feature>
<evidence type="ECO:0000256" key="1">
    <source>
        <dbReference type="ARBA" id="ARBA00004251"/>
    </source>
</evidence>
<protein>
    <submittedName>
        <fullName evidence="18">Plasmodesmata-located protein 6-like isoform X1</fullName>
    </submittedName>
</protein>
<comment type="similarity">
    <text evidence="13">Belongs to the cysteine-rich repeat secretory protein family. Plasmodesmata-located proteins (PDLD) subfamily.</text>
</comment>
<evidence type="ECO:0000256" key="13">
    <source>
        <dbReference type="ARBA" id="ARBA00038393"/>
    </source>
</evidence>
<name>A0AB40CW43_DIOCR</name>
<evidence type="ECO:0000256" key="3">
    <source>
        <dbReference type="ARBA" id="ARBA00022475"/>
    </source>
</evidence>
<dbReference type="PANTHER" id="PTHR32080:SF3">
    <property type="entry name" value="PLASMODESMATA-LOCATED PROTEIN 7"/>
    <property type="match status" value="1"/>
</dbReference>
<evidence type="ECO:0000256" key="8">
    <source>
        <dbReference type="ARBA" id="ARBA00022949"/>
    </source>
</evidence>